<dbReference type="Proteomes" id="UP000546917">
    <property type="component" value="Unassembled WGS sequence"/>
</dbReference>
<keyword evidence="1" id="KW-0472">Membrane</keyword>
<evidence type="ECO:0000256" key="1">
    <source>
        <dbReference type="SAM" id="Phobius"/>
    </source>
</evidence>
<organism evidence="2 3">
    <name type="scientific">Ferroplasma acidiphilum</name>
    <dbReference type="NCBI Taxonomy" id="74969"/>
    <lineage>
        <taxon>Archaea</taxon>
        <taxon>Methanobacteriati</taxon>
        <taxon>Thermoplasmatota</taxon>
        <taxon>Thermoplasmata</taxon>
        <taxon>Thermoplasmatales</taxon>
        <taxon>Ferroplasmaceae</taxon>
        <taxon>Ferroplasma</taxon>
    </lineage>
</organism>
<gene>
    <name evidence="2" type="ORF">HLB00_08910</name>
</gene>
<protein>
    <submittedName>
        <fullName evidence="2">Uncharacterized protein</fullName>
    </submittedName>
</protein>
<evidence type="ECO:0000313" key="2">
    <source>
        <dbReference type="EMBL" id="NOL60939.1"/>
    </source>
</evidence>
<reference evidence="2 3" key="1">
    <citation type="submission" date="2020-05" db="EMBL/GenBank/DDBJ databases">
        <authorList>
            <person name="Zhang R."/>
        </authorList>
    </citation>
    <scope>NUCLEOTIDE SEQUENCE [LARGE SCALE GENOMIC DNA]</scope>
    <source>
        <strain evidence="2 3">DSM 28986</strain>
    </source>
</reference>
<keyword evidence="1" id="KW-0812">Transmembrane</keyword>
<proteinExistence type="predicted"/>
<feature type="transmembrane region" description="Helical" evidence="1">
    <location>
        <begin position="16"/>
        <end position="39"/>
    </location>
</feature>
<dbReference type="AlphaFoldDB" id="A0A7K4FRM3"/>
<feature type="non-terminal residue" evidence="2">
    <location>
        <position position="51"/>
    </location>
</feature>
<sequence>MKEMEITHHSKKGIGILIYISLELFVSIGGIGISVHGIYQNIAVYKYLLIL</sequence>
<name>A0A7K4FRM3_9ARCH</name>
<evidence type="ECO:0000313" key="3">
    <source>
        <dbReference type="Proteomes" id="UP000546917"/>
    </source>
</evidence>
<comment type="caution">
    <text evidence="2">The sequence shown here is derived from an EMBL/GenBank/DDBJ whole genome shotgun (WGS) entry which is preliminary data.</text>
</comment>
<keyword evidence="1" id="KW-1133">Transmembrane helix</keyword>
<dbReference type="EMBL" id="JABGBP010000340">
    <property type="protein sequence ID" value="NOL60939.1"/>
    <property type="molecule type" value="Genomic_DNA"/>
</dbReference>
<accession>A0A7K4FRM3</accession>